<dbReference type="InterPro" id="IPR000305">
    <property type="entry name" value="GIY-YIG_endonuc"/>
</dbReference>
<reference evidence="4" key="1">
    <citation type="submission" date="2016-10" db="EMBL/GenBank/DDBJ databases">
        <authorList>
            <person name="Varghese N."/>
            <person name="Submissions S."/>
        </authorList>
    </citation>
    <scope>NUCLEOTIDE SEQUENCE [LARGE SCALE GENOMIC DNA]</scope>
    <source>
        <strain evidence="4">NRRL B-51270</strain>
    </source>
</reference>
<evidence type="ECO:0000313" key="3">
    <source>
        <dbReference type="EMBL" id="SDS88733.1"/>
    </source>
</evidence>
<name>A0A1H1VVF0_9GAMM</name>
<gene>
    <name evidence="3" type="ORF">SAMN05216421_2403</name>
</gene>
<dbReference type="Gene3D" id="3.40.1440.10">
    <property type="entry name" value="GIY-YIG endonuclease"/>
    <property type="match status" value="1"/>
</dbReference>
<dbReference type="Pfam" id="PF01541">
    <property type="entry name" value="GIY-YIG"/>
    <property type="match status" value="1"/>
</dbReference>
<dbReference type="Proteomes" id="UP000243207">
    <property type="component" value="Chromosome I"/>
</dbReference>
<sequence length="125" mass="14081">MPAPSPQRSPESSDRLWWVYMVRAENGHLYTGISTDPQRRFEQHRRGRGARFFNRSPAAALVWHDRCDDHSHALRREREIKALSRAAKEKLITRLDGQSSIAANGVAPPAAEAKLLASSKENHDG</sequence>
<evidence type="ECO:0000259" key="2">
    <source>
        <dbReference type="PROSITE" id="PS50164"/>
    </source>
</evidence>
<dbReference type="PANTHER" id="PTHR34477">
    <property type="entry name" value="UPF0213 PROTEIN YHBQ"/>
    <property type="match status" value="1"/>
</dbReference>
<keyword evidence="3" id="KW-0378">Hydrolase</keyword>
<accession>A0A1H1VVF0</accession>
<dbReference type="STRING" id="487184.SAMN05216421_2403"/>
<dbReference type="SUPFAM" id="SSF82771">
    <property type="entry name" value="GIY-YIG endonuclease"/>
    <property type="match status" value="1"/>
</dbReference>
<keyword evidence="4" id="KW-1185">Reference proteome</keyword>
<keyword evidence="3" id="KW-0255">Endonuclease</keyword>
<dbReference type="RefSeq" id="WP_093395023.1">
    <property type="nucleotide sequence ID" value="NZ_LT629736.1"/>
</dbReference>
<evidence type="ECO:0000256" key="1">
    <source>
        <dbReference type="ARBA" id="ARBA00007435"/>
    </source>
</evidence>
<dbReference type="CDD" id="cd10456">
    <property type="entry name" value="GIY-YIG_UPF0213"/>
    <property type="match status" value="1"/>
</dbReference>
<keyword evidence="3" id="KW-0540">Nuclease</keyword>
<protein>
    <submittedName>
        <fullName evidence="3">Putative endonuclease</fullName>
    </submittedName>
</protein>
<dbReference type="AlphaFoldDB" id="A0A1H1VVF0"/>
<dbReference type="OrthoDB" id="9797095at2"/>
<proteinExistence type="inferred from homology"/>
<dbReference type="InterPro" id="IPR035901">
    <property type="entry name" value="GIY-YIG_endonuc_sf"/>
</dbReference>
<dbReference type="PROSITE" id="PS50164">
    <property type="entry name" value="GIY_YIG"/>
    <property type="match status" value="1"/>
</dbReference>
<dbReference type="InterPro" id="IPR050190">
    <property type="entry name" value="UPF0213_domain"/>
</dbReference>
<evidence type="ECO:0000313" key="4">
    <source>
        <dbReference type="Proteomes" id="UP000243207"/>
    </source>
</evidence>
<dbReference type="GO" id="GO:0004519">
    <property type="term" value="F:endonuclease activity"/>
    <property type="evidence" value="ECO:0007669"/>
    <property type="project" value="UniProtKB-KW"/>
</dbReference>
<feature type="domain" description="GIY-YIG" evidence="2">
    <location>
        <begin position="15"/>
        <end position="90"/>
    </location>
</feature>
<dbReference type="EMBL" id="LT629736">
    <property type="protein sequence ID" value="SDS88733.1"/>
    <property type="molecule type" value="Genomic_DNA"/>
</dbReference>
<organism evidence="3 4">
    <name type="scientific">Halopseudomonas xinjiangensis</name>
    <dbReference type="NCBI Taxonomy" id="487184"/>
    <lineage>
        <taxon>Bacteria</taxon>
        <taxon>Pseudomonadati</taxon>
        <taxon>Pseudomonadota</taxon>
        <taxon>Gammaproteobacteria</taxon>
        <taxon>Pseudomonadales</taxon>
        <taxon>Pseudomonadaceae</taxon>
        <taxon>Halopseudomonas</taxon>
    </lineage>
</organism>
<comment type="similarity">
    <text evidence="1">Belongs to the UPF0213 family.</text>
</comment>
<dbReference type="PANTHER" id="PTHR34477:SF1">
    <property type="entry name" value="UPF0213 PROTEIN YHBQ"/>
    <property type="match status" value="1"/>
</dbReference>